<feature type="region of interest" description="Disordered" evidence="1">
    <location>
        <begin position="180"/>
        <end position="199"/>
    </location>
</feature>
<organism evidence="2 3">
    <name type="scientific">Nitrospira defluvii</name>
    <dbReference type="NCBI Taxonomy" id="330214"/>
    <lineage>
        <taxon>Bacteria</taxon>
        <taxon>Pseudomonadati</taxon>
        <taxon>Nitrospirota</taxon>
        <taxon>Nitrospiria</taxon>
        <taxon>Nitrospirales</taxon>
        <taxon>Nitrospiraceae</taxon>
        <taxon>Nitrospira</taxon>
    </lineage>
</organism>
<evidence type="ECO:0008006" key="4">
    <source>
        <dbReference type="Google" id="ProtNLM"/>
    </source>
</evidence>
<feature type="compositionally biased region" description="Low complexity" evidence="1">
    <location>
        <begin position="182"/>
        <end position="199"/>
    </location>
</feature>
<gene>
    <name evidence="2" type="ORF">NSPZN2_100289</name>
</gene>
<proteinExistence type="predicted"/>
<protein>
    <recommendedName>
        <fullName evidence="4">DUF4424 domain-containing protein</fullName>
    </recommendedName>
</protein>
<evidence type="ECO:0000256" key="1">
    <source>
        <dbReference type="SAM" id="MobiDB-lite"/>
    </source>
</evidence>
<keyword evidence="3" id="KW-1185">Reference proteome</keyword>
<accession>A0ABM8R2X9</accession>
<dbReference type="Proteomes" id="UP000675880">
    <property type="component" value="Unassembled WGS sequence"/>
</dbReference>
<evidence type="ECO:0000313" key="2">
    <source>
        <dbReference type="EMBL" id="CAE6729616.1"/>
    </source>
</evidence>
<reference evidence="2 3" key="1">
    <citation type="submission" date="2021-02" db="EMBL/GenBank/DDBJ databases">
        <authorList>
            <person name="Han P."/>
        </authorList>
    </citation>
    <scope>NUCLEOTIDE SEQUENCE [LARGE SCALE GENOMIC DNA]</scope>
    <source>
        <strain evidence="2">Candidatus Nitrospira sp. ZN2</strain>
    </source>
</reference>
<name>A0ABM8R2X9_9BACT</name>
<sequence>MWIPFERQAKRCETVSIPMIVRRAFSIVTSIVILSSGTTFAEEAKSLLLDVTLESPASGVYQLKLRMTNTSSEPITIYDTDLPWITPNQLVFVNRAYRTNARRTSLPRFTPMEDYARISNELAPGQSLEDIIDLNIMFPTLTEITGKYNVRVEWVCRSKRLVFRCKEGKGGNFVITRHETRSSGTSSLASPSPSIPQTK</sequence>
<evidence type="ECO:0000313" key="3">
    <source>
        <dbReference type="Proteomes" id="UP000675880"/>
    </source>
</evidence>
<dbReference type="EMBL" id="CAJNBJ010000002">
    <property type="protein sequence ID" value="CAE6729616.1"/>
    <property type="molecule type" value="Genomic_DNA"/>
</dbReference>
<comment type="caution">
    <text evidence="2">The sequence shown here is derived from an EMBL/GenBank/DDBJ whole genome shotgun (WGS) entry which is preliminary data.</text>
</comment>